<feature type="signal peptide" evidence="2">
    <location>
        <begin position="1"/>
        <end position="22"/>
    </location>
</feature>
<dbReference type="PROSITE" id="PS51688">
    <property type="entry name" value="ICA"/>
    <property type="match status" value="1"/>
</dbReference>
<comment type="caution">
    <text evidence="4">The sequence shown here is derived from an EMBL/GenBank/DDBJ whole genome shotgun (WGS) entry which is preliminary data.</text>
</comment>
<dbReference type="Proteomes" id="UP001501565">
    <property type="component" value="Unassembled WGS sequence"/>
</dbReference>
<sequence>MNMAFKKLIVVSGLGLSLAAVSDQQIQDDLVVVGSICSGFDCAIGETFGFDTIRLKENNLRIRFIDTSSSSSFPTIDWQITVNDSVNGGLNKFSIEELDAGTVPFTILQSAPNHSIYVTGAGNVGFGTSTPLVELHTQDGNSPALRLHQDGSGGFAEQIWDVSGNESNFFVRDVTNNGALPLRISAGAPNASIHVASDGDVGFETTTPDGLFDIAHPSNSNNHALIVSPLGYLGVNIDNGFLPSALFDIHNLGTSVFNVNASGAVTTVSTVTATGDICTNSTSPSTCLGTAGGTLAALDLGSWTIKENAGTNYLEFAYNNDVQFTVRQDGFIRAQEKVCGKKSDGTEQCHFASSRALKDIKEAVNGTEVLEKLSKLEMTRWRYKSDADQSIEHMGVMSEDFHEAFGLNGNTTDKIAMVDAVGVSMASIQELNKQLKEKDSEIEAIHRELSSLKKVLKELKALMPLN</sequence>
<accession>A0ABP7N6B2</accession>
<evidence type="ECO:0000256" key="1">
    <source>
        <dbReference type="SAM" id="Coils"/>
    </source>
</evidence>
<gene>
    <name evidence="4" type="ORF">GCM10022277_38130</name>
</gene>
<evidence type="ECO:0000313" key="5">
    <source>
        <dbReference type="Proteomes" id="UP001501565"/>
    </source>
</evidence>
<protein>
    <recommendedName>
        <fullName evidence="3">Peptidase S74 domain-containing protein</fullName>
    </recommendedName>
</protein>
<keyword evidence="2" id="KW-0732">Signal</keyword>
<keyword evidence="5" id="KW-1185">Reference proteome</keyword>
<feature type="domain" description="Peptidase S74" evidence="3">
    <location>
        <begin position="353"/>
        <end position="449"/>
    </location>
</feature>
<dbReference type="RefSeq" id="WP_344800219.1">
    <property type="nucleotide sequence ID" value="NZ_BAABBN010000012.1"/>
</dbReference>
<dbReference type="EMBL" id="BAABBN010000012">
    <property type="protein sequence ID" value="GAA3938241.1"/>
    <property type="molecule type" value="Genomic_DNA"/>
</dbReference>
<organism evidence="4 5">
    <name type="scientific">Litoribacillus peritrichatus</name>
    <dbReference type="NCBI Taxonomy" id="718191"/>
    <lineage>
        <taxon>Bacteria</taxon>
        <taxon>Pseudomonadati</taxon>
        <taxon>Pseudomonadota</taxon>
        <taxon>Gammaproteobacteria</taxon>
        <taxon>Oceanospirillales</taxon>
        <taxon>Oceanospirillaceae</taxon>
        <taxon>Litoribacillus</taxon>
    </lineage>
</organism>
<evidence type="ECO:0000313" key="4">
    <source>
        <dbReference type="EMBL" id="GAA3938241.1"/>
    </source>
</evidence>
<reference evidence="5" key="1">
    <citation type="journal article" date="2019" name="Int. J. Syst. Evol. Microbiol.">
        <title>The Global Catalogue of Microorganisms (GCM) 10K type strain sequencing project: providing services to taxonomists for standard genome sequencing and annotation.</title>
        <authorList>
            <consortium name="The Broad Institute Genomics Platform"/>
            <consortium name="The Broad Institute Genome Sequencing Center for Infectious Disease"/>
            <person name="Wu L."/>
            <person name="Ma J."/>
        </authorList>
    </citation>
    <scope>NUCLEOTIDE SEQUENCE [LARGE SCALE GENOMIC DNA]</scope>
    <source>
        <strain evidence="5">JCM 17551</strain>
    </source>
</reference>
<dbReference type="Pfam" id="PF13884">
    <property type="entry name" value="Peptidase_S74"/>
    <property type="match status" value="1"/>
</dbReference>
<keyword evidence="1" id="KW-0175">Coiled coil</keyword>
<evidence type="ECO:0000256" key="2">
    <source>
        <dbReference type="SAM" id="SignalP"/>
    </source>
</evidence>
<name>A0ABP7N6B2_9GAMM</name>
<feature type="chain" id="PRO_5046026928" description="Peptidase S74 domain-containing protein" evidence="2">
    <location>
        <begin position="23"/>
        <end position="466"/>
    </location>
</feature>
<evidence type="ECO:0000259" key="3">
    <source>
        <dbReference type="PROSITE" id="PS51688"/>
    </source>
</evidence>
<dbReference type="InterPro" id="IPR030392">
    <property type="entry name" value="S74_ICA"/>
</dbReference>
<feature type="coiled-coil region" evidence="1">
    <location>
        <begin position="428"/>
        <end position="462"/>
    </location>
</feature>
<proteinExistence type="predicted"/>